<evidence type="ECO:0000313" key="2">
    <source>
        <dbReference type="EMBL" id="OEJ88863.1"/>
    </source>
</evidence>
<accession>A0A1E5RQ84</accession>
<dbReference type="STRING" id="29833.A0A1E5RQ84"/>
<dbReference type="GO" id="GO:0005628">
    <property type="term" value="C:prospore membrane"/>
    <property type="evidence" value="ECO:0007669"/>
    <property type="project" value="TreeGrafter"/>
</dbReference>
<feature type="transmembrane region" description="Helical" evidence="1">
    <location>
        <begin position="322"/>
        <end position="344"/>
    </location>
</feature>
<protein>
    <recommendedName>
        <fullName evidence="4">Outer spore wall protein RRT8</fullName>
    </recommendedName>
</protein>
<feature type="transmembrane region" description="Helical" evidence="1">
    <location>
        <begin position="260"/>
        <end position="288"/>
    </location>
</feature>
<keyword evidence="1" id="KW-0472">Membrane</keyword>
<evidence type="ECO:0008006" key="4">
    <source>
        <dbReference type="Google" id="ProtNLM"/>
    </source>
</evidence>
<dbReference type="AlphaFoldDB" id="A0A1E5RQ84"/>
<reference evidence="3" key="1">
    <citation type="journal article" date="2016" name="Genome Announc.">
        <title>Genome sequences of three species of Hanseniaspora isolated from spontaneous wine fermentations.</title>
        <authorList>
            <person name="Sternes P.R."/>
            <person name="Lee D."/>
            <person name="Kutyna D.R."/>
            <person name="Borneman A.R."/>
        </authorList>
    </citation>
    <scope>NUCLEOTIDE SEQUENCE [LARGE SCALE GENOMIC DNA]</scope>
    <source>
        <strain evidence="3">AWRI3580</strain>
    </source>
</reference>
<proteinExistence type="predicted"/>
<dbReference type="GO" id="GO:0005619">
    <property type="term" value="C:ascospore wall"/>
    <property type="evidence" value="ECO:0007669"/>
    <property type="project" value="TreeGrafter"/>
</dbReference>
<dbReference type="GO" id="GO:0005811">
    <property type="term" value="C:lipid droplet"/>
    <property type="evidence" value="ECO:0007669"/>
    <property type="project" value="TreeGrafter"/>
</dbReference>
<sequence length="380" mass="43324">MTQNKIEVVSQLDASTYISKNDVPNKSKKTEQIQPTWFQVYRFGLQNSILGVRDTLVLIFCNFGNDFFLSGTLKYPLLGIVEYIKRFNLYSKFITPLFLFHIGTVTMVGVPYMIIIFPLQATNLSMIFGVFGVVIALIQSFMEINAISLLVSKCMYFDTYMEGVFESVLKANGHSDFIITYKKNYLVKHGRVPILELAGVEIPRDPKPLKRPNNNIFWNYMKKSLKKLVPINIAFVKFAWSKRNDKIYWMDKAFPEVGYFIFTIVKLLFIVVISNVPIVGPLTVVLLASSMRAKGNLKYYFKMTGYDHTMIRVLVHRHYGQFFGFGVVAGIIETVPFVSFLGAISNQIGGALWAIQLIELKKTRDSIVNKNGEPINPIQP</sequence>
<keyword evidence="1" id="KW-0812">Transmembrane</keyword>
<dbReference type="Proteomes" id="UP000095358">
    <property type="component" value="Unassembled WGS sequence"/>
</dbReference>
<dbReference type="PANTHER" id="PTHR34292">
    <property type="entry name" value="OUTER SPORE WALL PROTEIN LDS1"/>
    <property type="match status" value="1"/>
</dbReference>
<feature type="transmembrane region" description="Helical" evidence="1">
    <location>
        <begin position="93"/>
        <end position="115"/>
    </location>
</feature>
<dbReference type="PANTHER" id="PTHR34292:SF2">
    <property type="entry name" value="OUTER SPORE WALL PROTEIN LDS1"/>
    <property type="match status" value="1"/>
</dbReference>
<dbReference type="VEuPathDB" id="FungiDB:AWRI3580_g1977"/>
<keyword evidence="3" id="KW-1185">Reference proteome</keyword>
<evidence type="ECO:0000256" key="1">
    <source>
        <dbReference type="SAM" id="Phobius"/>
    </source>
</evidence>
<dbReference type="EMBL" id="LPNN01000004">
    <property type="protein sequence ID" value="OEJ88863.1"/>
    <property type="molecule type" value="Genomic_DNA"/>
</dbReference>
<keyword evidence="1" id="KW-1133">Transmembrane helix</keyword>
<gene>
    <name evidence="2" type="ORF">AWRI3580_g1977</name>
</gene>
<feature type="transmembrane region" description="Helical" evidence="1">
    <location>
        <begin position="127"/>
        <end position="151"/>
    </location>
</feature>
<dbReference type="OrthoDB" id="10012223at2759"/>
<organism evidence="2 3">
    <name type="scientific">Hanseniaspora uvarum</name>
    <name type="common">Yeast</name>
    <name type="synonym">Kloeckera apiculata</name>
    <dbReference type="NCBI Taxonomy" id="29833"/>
    <lineage>
        <taxon>Eukaryota</taxon>
        <taxon>Fungi</taxon>
        <taxon>Dikarya</taxon>
        <taxon>Ascomycota</taxon>
        <taxon>Saccharomycotina</taxon>
        <taxon>Saccharomycetes</taxon>
        <taxon>Saccharomycodales</taxon>
        <taxon>Saccharomycodaceae</taxon>
        <taxon>Hanseniaspora</taxon>
    </lineage>
</organism>
<evidence type="ECO:0000313" key="3">
    <source>
        <dbReference type="Proteomes" id="UP000095358"/>
    </source>
</evidence>
<comment type="caution">
    <text evidence="2">The sequence shown here is derived from an EMBL/GenBank/DDBJ whole genome shotgun (WGS) entry which is preliminary data.</text>
</comment>
<name>A0A1E5RQ84_HANUV</name>
<dbReference type="InterPro" id="IPR052786">
    <property type="entry name" value="Spore_wall_assembly"/>
</dbReference>